<dbReference type="InterPro" id="IPR008090">
    <property type="entry name" value="Fe_iron_reduct"/>
</dbReference>
<feature type="domain" description="Ferric siderophore reductase C-terminal" evidence="2">
    <location>
        <begin position="125"/>
        <end position="146"/>
    </location>
</feature>
<evidence type="ECO:0000259" key="1">
    <source>
        <dbReference type="Pfam" id="PF06276"/>
    </source>
</evidence>
<dbReference type="EMBL" id="FJ965832">
    <property type="protein sequence ID" value="ADU90669.1"/>
    <property type="molecule type" value="Genomic_DNA"/>
</dbReference>
<accession>E8ZAA7</accession>
<dbReference type="Pfam" id="PF06276">
    <property type="entry name" value="FhuF"/>
    <property type="match status" value="1"/>
</dbReference>
<name>E8ZAA7_9BURK</name>
<organism evidence="3">
    <name type="scientific">Collimonas sp. MPS11E8</name>
    <dbReference type="NCBI Taxonomy" id="716659"/>
    <lineage>
        <taxon>Bacteria</taxon>
        <taxon>Pseudomonadati</taxon>
        <taxon>Pseudomonadota</taxon>
        <taxon>Betaproteobacteria</taxon>
        <taxon>Burkholderiales</taxon>
        <taxon>Oxalobacteraceae</taxon>
        <taxon>Collimonas</taxon>
    </lineage>
</organism>
<dbReference type="InterPro" id="IPR024726">
    <property type="entry name" value="FhuF_C"/>
</dbReference>
<dbReference type="GO" id="GO:0051537">
    <property type="term" value="F:2 iron, 2 sulfur cluster binding"/>
    <property type="evidence" value="ECO:0007669"/>
    <property type="project" value="InterPro"/>
</dbReference>
<evidence type="ECO:0000313" key="3">
    <source>
        <dbReference type="EMBL" id="ADU90669.1"/>
    </source>
</evidence>
<gene>
    <name evidence="3" type="ORF">CCT_ORF05149</name>
</gene>
<evidence type="ECO:0000259" key="2">
    <source>
        <dbReference type="Pfam" id="PF11575"/>
    </source>
</evidence>
<proteinExistence type="predicted"/>
<dbReference type="GO" id="GO:0003824">
    <property type="term" value="F:catalytic activity"/>
    <property type="evidence" value="ECO:0007669"/>
    <property type="project" value="UniProtKB-ARBA"/>
</dbReference>
<reference evidence="3" key="1">
    <citation type="submission" date="2009-04" db="EMBL/GenBank/DDBJ databases">
        <title>Violacein-producing Collimonas sp. from the sea surface microlayer of costal waters in Trondelag, Norway: assessment of potential for biosynthesis of secondary metabolites through genome mining.</title>
        <authorList>
            <person name="Hakvaag S."/>
            <person name="Fjaervik E."/>
            <person name="Klinkenberg G."/>
            <person name="Borgos S.E.F."/>
            <person name="Josefsen K.D."/>
            <person name="Ellingsen T.E."/>
            <person name="Zotchev S.B."/>
        </authorList>
    </citation>
    <scope>NUCLEOTIDE SEQUENCE</scope>
    <source>
        <strain evidence="3">MPS11E8</strain>
    </source>
</reference>
<dbReference type="Pfam" id="PF11575">
    <property type="entry name" value="FhuF_C"/>
    <property type="match status" value="1"/>
</dbReference>
<dbReference type="NCBIfam" id="TIGR03951">
    <property type="entry name" value="Fe_III_red_FhuF"/>
    <property type="match status" value="1"/>
</dbReference>
<dbReference type="InterPro" id="IPR022770">
    <property type="entry name" value="IucA/IucC-like_C"/>
</dbReference>
<feature type="domain" description="Aerobactin siderophore biosynthesis IucA/IucC-like C-terminal" evidence="1">
    <location>
        <begin position="2"/>
        <end position="112"/>
    </location>
</feature>
<dbReference type="AlphaFoldDB" id="E8ZAA7"/>
<protein>
    <submittedName>
        <fullName evidence="3">Putative iron transport protein</fullName>
    </submittedName>
</protein>
<sequence>MDMAPDRTRLLLRAGMPAALYFAADALQPPRPDAAACPAALIGHLQAVIETLAGMTRIAPRVLWGNAGNLLDYLAAECAALPGGAGAVENLFRPCLGDGEPNPLRCPVRQVQPRSSLLPNPFRARRVCCMRNEIPGETNLCTSCPLLLTMCDDALARQESLQ</sequence>